<evidence type="ECO:0000313" key="3">
    <source>
        <dbReference type="Proteomes" id="UP000588158"/>
    </source>
</evidence>
<comment type="caution">
    <text evidence="2">The sequence shown here is derived from an EMBL/GenBank/DDBJ whole genome shotgun (WGS) entry which is preliminary data.</text>
</comment>
<feature type="compositionally biased region" description="Basic and acidic residues" evidence="1">
    <location>
        <begin position="1"/>
        <end position="19"/>
    </location>
</feature>
<reference evidence="2 3" key="1">
    <citation type="submission" date="2020-08" db="EMBL/GenBank/DDBJ databases">
        <title>Sequencing the genomes of 1000 actinobacteria strains.</title>
        <authorList>
            <person name="Klenk H.-P."/>
        </authorList>
    </citation>
    <scope>NUCLEOTIDE SEQUENCE [LARGE SCALE GENOMIC DNA]</scope>
    <source>
        <strain evidence="2 3">DSM 28796</strain>
    </source>
</reference>
<sequence length="84" mass="9209">MIRSIGEHRRRQENSRGDVRATPGEPIGIFCAVTTRDGHALERDGECVYAMNDVPGGDTSTVVIEVMFADGTWLLCDADELVTK</sequence>
<dbReference type="EMBL" id="JACHLZ010000001">
    <property type="protein sequence ID" value="MBB5830539.1"/>
    <property type="molecule type" value="Genomic_DNA"/>
</dbReference>
<keyword evidence="3" id="KW-1185">Reference proteome</keyword>
<evidence type="ECO:0000256" key="1">
    <source>
        <dbReference type="SAM" id="MobiDB-lite"/>
    </source>
</evidence>
<feature type="region of interest" description="Disordered" evidence="1">
    <location>
        <begin position="1"/>
        <end position="24"/>
    </location>
</feature>
<protein>
    <submittedName>
        <fullName evidence="2">Uncharacterized protein</fullName>
    </submittedName>
</protein>
<organism evidence="2 3">
    <name type="scientific">Brachybacterium aquaticum</name>
    <dbReference type="NCBI Taxonomy" id="1432564"/>
    <lineage>
        <taxon>Bacteria</taxon>
        <taxon>Bacillati</taxon>
        <taxon>Actinomycetota</taxon>
        <taxon>Actinomycetes</taxon>
        <taxon>Micrococcales</taxon>
        <taxon>Dermabacteraceae</taxon>
        <taxon>Brachybacterium</taxon>
    </lineage>
</organism>
<name>A0A841A5W2_9MICO</name>
<dbReference type="AlphaFoldDB" id="A0A841A5W2"/>
<dbReference type="Proteomes" id="UP000588158">
    <property type="component" value="Unassembled WGS sequence"/>
</dbReference>
<gene>
    <name evidence="2" type="ORF">HNR70_000352</name>
</gene>
<accession>A0A841A5W2</accession>
<dbReference type="RefSeq" id="WP_184324147.1">
    <property type="nucleotide sequence ID" value="NZ_JACHLZ010000001.1"/>
</dbReference>
<proteinExistence type="predicted"/>
<evidence type="ECO:0000313" key="2">
    <source>
        <dbReference type="EMBL" id="MBB5830539.1"/>
    </source>
</evidence>